<evidence type="ECO:0000313" key="2">
    <source>
        <dbReference type="EMBL" id="MBD7913193.1"/>
    </source>
</evidence>
<dbReference type="Proteomes" id="UP000627781">
    <property type="component" value="Unassembled WGS sequence"/>
</dbReference>
<evidence type="ECO:0000313" key="3">
    <source>
        <dbReference type="Proteomes" id="UP000627781"/>
    </source>
</evidence>
<reference evidence="2 3" key="1">
    <citation type="submission" date="2020-08" db="EMBL/GenBank/DDBJ databases">
        <title>A Genomic Blueprint of the Chicken Gut Microbiome.</title>
        <authorList>
            <person name="Gilroy R."/>
            <person name="Ravi A."/>
            <person name="Getino M."/>
            <person name="Pursley I."/>
            <person name="Horton D.L."/>
            <person name="Alikhan N.-F."/>
            <person name="Baker D."/>
            <person name="Gharbi K."/>
            <person name="Hall N."/>
            <person name="Watson M."/>
            <person name="Adriaenssens E.M."/>
            <person name="Foster-Nyarko E."/>
            <person name="Jarju S."/>
            <person name="Secka A."/>
            <person name="Antonio M."/>
            <person name="Oren A."/>
            <person name="Chaudhuri R."/>
            <person name="La Ragione R.M."/>
            <person name="Hildebrand F."/>
            <person name="Pallen M.J."/>
        </authorList>
    </citation>
    <scope>NUCLEOTIDE SEQUENCE [LARGE SCALE GENOMIC DNA]</scope>
    <source>
        <strain evidence="2 3">Sa3CVN1</strain>
    </source>
</reference>
<dbReference type="EMBL" id="JACSRA010000038">
    <property type="protein sequence ID" value="MBD7913193.1"/>
    <property type="molecule type" value="Genomic_DNA"/>
</dbReference>
<feature type="domain" description="NodB homology" evidence="1">
    <location>
        <begin position="2"/>
        <end position="226"/>
    </location>
</feature>
<name>A0ABR8PYE4_9CLOT</name>
<dbReference type="InterPro" id="IPR002509">
    <property type="entry name" value="NODB_dom"/>
</dbReference>
<proteinExistence type="predicted"/>
<dbReference type="InterPro" id="IPR011330">
    <property type="entry name" value="Glyco_hydro/deAcase_b/a-brl"/>
</dbReference>
<dbReference type="InterPro" id="IPR050248">
    <property type="entry name" value="Polysacc_deacetylase_ArnD"/>
</dbReference>
<accession>A0ABR8PYE4</accession>
<dbReference type="Gene3D" id="3.20.20.370">
    <property type="entry name" value="Glycoside hydrolase/deacetylase"/>
    <property type="match status" value="1"/>
</dbReference>
<gene>
    <name evidence="2" type="ORF">H9661_17720</name>
</gene>
<sequence length="239" mass="28380">MSKAYLTIDDGPTKNTKSITDFLIKKNIQSIMFFTGIQTIKNRKEAIYAIQKNCIVGNHSFTHPHFSELDLDECISEIELQEEQLNLLYKEAGIQRRYRIFRFPYGDKGGKNKDALQKYLKNSGFNKFNDNKITFPWYYESGLNKDIDLYWTFDFFEYKLEYNNGFTFEDIIKEINEMNPKEGAPLLAPDVYNIVLIHDHEKCEKSLQNYFYDIINYVLDQGVEFIKPEFIKPRSWLYI</sequence>
<comment type="caution">
    <text evidence="2">The sequence shown here is derived from an EMBL/GenBank/DDBJ whole genome shotgun (WGS) entry which is preliminary data.</text>
</comment>
<dbReference type="Pfam" id="PF01522">
    <property type="entry name" value="Polysacc_deac_1"/>
    <property type="match status" value="1"/>
</dbReference>
<dbReference type="SUPFAM" id="SSF88713">
    <property type="entry name" value="Glycoside hydrolase/deacetylase"/>
    <property type="match status" value="1"/>
</dbReference>
<dbReference type="CDD" id="cd10917">
    <property type="entry name" value="CE4_NodB_like_6s_7s"/>
    <property type="match status" value="1"/>
</dbReference>
<protein>
    <submittedName>
        <fullName evidence="2">Polysaccharide deacetylase family protein</fullName>
    </submittedName>
</protein>
<evidence type="ECO:0000259" key="1">
    <source>
        <dbReference type="PROSITE" id="PS51677"/>
    </source>
</evidence>
<dbReference type="PROSITE" id="PS51677">
    <property type="entry name" value="NODB"/>
    <property type="match status" value="1"/>
</dbReference>
<dbReference type="RefSeq" id="WP_143318510.1">
    <property type="nucleotide sequence ID" value="NZ_JACSRA010000038.1"/>
</dbReference>
<dbReference type="PANTHER" id="PTHR10587">
    <property type="entry name" value="GLYCOSYL TRANSFERASE-RELATED"/>
    <property type="match status" value="1"/>
</dbReference>
<keyword evidence="3" id="KW-1185">Reference proteome</keyword>
<organism evidence="2 3">
    <name type="scientific">Clostridium cibarium</name>
    <dbReference type="NCBI Taxonomy" id="2762247"/>
    <lineage>
        <taxon>Bacteria</taxon>
        <taxon>Bacillati</taxon>
        <taxon>Bacillota</taxon>
        <taxon>Clostridia</taxon>
        <taxon>Eubacteriales</taxon>
        <taxon>Clostridiaceae</taxon>
        <taxon>Clostridium</taxon>
    </lineage>
</organism>